<keyword evidence="4" id="KW-1185">Reference proteome</keyword>
<protein>
    <recommendedName>
        <fullName evidence="2">VWFA domain-containing protein</fullName>
    </recommendedName>
</protein>
<sequence>MVAQMLADDFGIEVEIGGNQAMVIDRKVVLPSLPADDPDTAPLAFGYLVHKTGHIRHTDTSTWEGISPIQHEMAMILEDARIEHRMALEYPGTRLRLEALNRKVLGTDRAVAAQPAKLLSDYLQTQVFAFNLGYDWLVPDALMLRDAVSRTFSPGLVTSIEGLTADVHHLPSSYHVLLVANRIQQALLDEGEKKRNEESNQAQQNGGEANRAAHQDESSVNKSLCVAEQQGSPADQHGNTTSIVIQSQSGQAAGGDSAGVDNNNAFEQALQATAGDFGEKHGDKAARLLSQAAKECRSERLSVMPRKDIAEAVMPLSRVADVARATNALKARLRALLLAQTKIRTVHTDRGRLNPNRAYRIKFGQVDVFSSKISNSSVETVIELLIDTSSSMRRNDRLKVAMDTALAVGEALNGLQGVSFAVSAFPLGTAAGLGVVKDFQERLIHSMNRFASLGPAGSTPLSQAMMASGIRLLRRKEPRKLLLVTTDGEPDSNDPTRLAIRTLSSYGIEIVGIGIETRAVHGLFKDAMTIADVSQLPGELFATLQRLLTNPRRAA</sequence>
<dbReference type="Proteomes" id="UP001515641">
    <property type="component" value="Unassembled WGS sequence"/>
</dbReference>
<organism evidence="3 4">
    <name type="scientific">Chromobacterium fluminis</name>
    <dbReference type="NCBI Taxonomy" id="3044269"/>
    <lineage>
        <taxon>Bacteria</taxon>
        <taxon>Pseudomonadati</taxon>
        <taxon>Pseudomonadota</taxon>
        <taxon>Betaproteobacteria</taxon>
        <taxon>Neisseriales</taxon>
        <taxon>Chromobacteriaceae</taxon>
        <taxon>Chromobacterium</taxon>
    </lineage>
</organism>
<evidence type="ECO:0000313" key="3">
    <source>
        <dbReference type="EMBL" id="NHR04520.1"/>
    </source>
</evidence>
<dbReference type="PROSITE" id="PS50234">
    <property type="entry name" value="VWFA"/>
    <property type="match status" value="1"/>
</dbReference>
<reference evidence="3 4" key="1">
    <citation type="submission" date="2020-03" db="EMBL/GenBank/DDBJ databases">
        <title>Draft genome sequence of environmentally isolated cultures.</title>
        <authorList>
            <person name="Wilson H.S."/>
            <person name="De Leon M.E."/>
        </authorList>
    </citation>
    <scope>NUCLEOTIDE SEQUENCE [LARGE SCALE GENOMIC DNA]</scope>
    <source>
        <strain evidence="3 4">HSC-31F16</strain>
    </source>
</reference>
<name>A0ABX0L138_9NEIS</name>
<dbReference type="InterPro" id="IPR051928">
    <property type="entry name" value="NorD/CobT"/>
</dbReference>
<feature type="region of interest" description="Disordered" evidence="1">
    <location>
        <begin position="192"/>
        <end position="221"/>
    </location>
</feature>
<gene>
    <name evidence="3" type="ORF">HA052_04855</name>
</gene>
<dbReference type="RefSeq" id="WP_166451030.1">
    <property type="nucleotide sequence ID" value="NZ_JAAOMA010000004.1"/>
</dbReference>
<accession>A0ABX0L138</accession>
<comment type="caution">
    <text evidence="3">The sequence shown here is derived from an EMBL/GenBank/DDBJ whole genome shotgun (WGS) entry which is preliminary data.</text>
</comment>
<dbReference type="SUPFAM" id="SSF53300">
    <property type="entry name" value="vWA-like"/>
    <property type="match status" value="1"/>
</dbReference>
<evidence type="ECO:0000259" key="2">
    <source>
        <dbReference type="PROSITE" id="PS50234"/>
    </source>
</evidence>
<evidence type="ECO:0000256" key="1">
    <source>
        <dbReference type="SAM" id="MobiDB-lite"/>
    </source>
</evidence>
<dbReference type="InterPro" id="IPR036465">
    <property type="entry name" value="vWFA_dom_sf"/>
</dbReference>
<dbReference type="SMART" id="SM00327">
    <property type="entry name" value="VWA"/>
    <property type="match status" value="1"/>
</dbReference>
<dbReference type="InterPro" id="IPR002035">
    <property type="entry name" value="VWF_A"/>
</dbReference>
<dbReference type="PANTHER" id="PTHR41248:SF1">
    <property type="entry name" value="NORD PROTEIN"/>
    <property type="match status" value="1"/>
</dbReference>
<dbReference type="Gene3D" id="3.40.50.410">
    <property type="entry name" value="von Willebrand factor, type A domain"/>
    <property type="match status" value="1"/>
</dbReference>
<proteinExistence type="predicted"/>
<dbReference type="EMBL" id="JAAOMA010000004">
    <property type="protein sequence ID" value="NHR04520.1"/>
    <property type="molecule type" value="Genomic_DNA"/>
</dbReference>
<feature type="domain" description="VWFA" evidence="2">
    <location>
        <begin position="381"/>
        <end position="515"/>
    </location>
</feature>
<dbReference type="PANTHER" id="PTHR41248">
    <property type="entry name" value="NORD PROTEIN"/>
    <property type="match status" value="1"/>
</dbReference>
<evidence type="ECO:0000313" key="4">
    <source>
        <dbReference type="Proteomes" id="UP001515641"/>
    </source>
</evidence>